<dbReference type="GO" id="GO:0030295">
    <property type="term" value="F:protein kinase activator activity"/>
    <property type="evidence" value="ECO:0007669"/>
    <property type="project" value="TreeGrafter"/>
</dbReference>
<dbReference type="InterPro" id="IPR005467">
    <property type="entry name" value="His_kinase_dom"/>
</dbReference>
<dbReference type="EC" id="2.7.13.3" evidence="3"/>
<dbReference type="FunFam" id="3.30.565.10:FF:000006">
    <property type="entry name" value="Sensor histidine kinase WalK"/>
    <property type="match status" value="1"/>
</dbReference>
<dbReference type="GO" id="GO:0000155">
    <property type="term" value="F:phosphorelay sensor kinase activity"/>
    <property type="evidence" value="ECO:0007669"/>
    <property type="project" value="InterPro"/>
</dbReference>
<dbReference type="InterPro" id="IPR036097">
    <property type="entry name" value="HisK_dim/P_sf"/>
</dbReference>
<evidence type="ECO:0000256" key="10">
    <source>
        <dbReference type="ARBA" id="ARBA00039401"/>
    </source>
</evidence>
<sequence>MAGTDARTHLGARSIDLRVPDTLLENLQLIADGVVAVAGFAVAAIRIRRGDDLELVIDTGMPEEIGTRIPAKAMLDELLLADDWGRLQFVPHERSDHLTGGWVVPDVEVSDDPDAWHPLDMLVAPLYDAQGELRGTLAIDEPIDGRRPDAERRRVLERFAGLASRAVLSAVERESFLEQVAMADTVKEIVRTTSAQLSLDGLLDESRRTLLDGFSAQQVWIKTVTAEGRSGAEFLPEELRDSLPEAIVEFAEQAAHFCWHQQEVMTVGETYAVPGPMSRQHFDHVVELLRGMGMASLVFVPLGAGPECLGSIVLMRSDPTRPWSDVETSALLDIGHDLGRAALNARTFEHEHELVTELQALDTYKSQLIATVSHELKSPLTTVWGHLEMLESETLPIAPEARLSLDAISRASRRMSRVIEDLLLLRKVGETAKPLAPTPVDLVELVHDALAMTALSAQAKQLRIDLDLPSEPVHARGEADELDKVVLNVVSNAVKYTPDGRGIRVVLAPGERDDQVVLAVHDEGIGISEADQEQLFSEFFRSTNPEAVAQPGTGLGLAIVQRIVHRHGGEVAVRSALGAGSSFTITLPAHRGALSS</sequence>
<keyword evidence="6" id="KW-0547">Nucleotide-binding</keyword>
<dbReference type="Gene3D" id="3.30.565.10">
    <property type="entry name" value="Histidine kinase-like ATPase, C-terminal domain"/>
    <property type="match status" value="1"/>
</dbReference>
<dbReference type="CDD" id="cd00075">
    <property type="entry name" value="HATPase"/>
    <property type="match status" value="1"/>
</dbReference>
<protein>
    <recommendedName>
        <fullName evidence="10">Sensor-like histidine kinase SenX3</fullName>
        <ecNumber evidence="3">2.7.13.3</ecNumber>
    </recommendedName>
</protein>
<accession>A0A3N2CS50</accession>
<evidence type="ECO:0000256" key="3">
    <source>
        <dbReference type="ARBA" id="ARBA00012438"/>
    </source>
</evidence>
<dbReference type="InterPro" id="IPR029016">
    <property type="entry name" value="GAF-like_dom_sf"/>
</dbReference>
<dbReference type="Gene3D" id="3.30.450.40">
    <property type="match status" value="2"/>
</dbReference>
<dbReference type="InterPro" id="IPR003594">
    <property type="entry name" value="HATPase_dom"/>
</dbReference>
<dbReference type="Pfam" id="PF02518">
    <property type="entry name" value="HATPase_c"/>
    <property type="match status" value="1"/>
</dbReference>
<comment type="caution">
    <text evidence="12">The sequence shown here is derived from an EMBL/GenBank/DDBJ whole genome shotgun (WGS) entry which is preliminary data.</text>
</comment>
<dbReference type="AlphaFoldDB" id="A0A3N2CS50"/>
<name>A0A3N2CS50_9ACTN</name>
<dbReference type="PROSITE" id="PS50109">
    <property type="entry name" value="HIS_KIN"/>
    <property type="match status" value="1"/>
</dbReference>
<dbReference type="Gene3D" id="1.10.287.130">
    <property type="match status" value="1"/>
</dbReference>
<dbReference type="OrthoDB" id="9757990at2"/>
<keyword evidence="8" id="KW-0067">ATP-binding</keyword>
<dbReference type="SMART" id="SM00387">
    <property type="entry name" value="HATPase_c"/>
    <property type="match status" value="1"/>
</dbReference>
<comment type="subcellular location">
    <subcellularLocation>
        <location evidence="2">Cell membrane</location>
    </subcellularLocation>
</comment>
<dbReference type="GO" id="GO:0000156">
    <property type="term" value="F:phosphorelay response regulator activity"/>
    <property type="evidence" value="ECO:0007669"/>
    <property type="project" value="TreeGrafter"/>
</dbReference>
<dbReference type="GO" id="GO:0005524">
    <property type="term" value="F:ATP binding"/>
    <property type="evidence" value="ECO:0007669"/>
    <property type="project" value="UniProtKB-KW"/>
</dbReference>
<dbReference type="GO" id="GO:0007234">
    <property type="term" value="P:osmosensory signaling via phosphorelay pathway"/>
    <property type="evidence" value="ECO:0007669"/>
    <property type="project" value="TreeGrafter"/>
</dbReference>
<reference evidence="12 13" key="1">
    <citation type="submission" date="2018-11" db="EMBL/GenBank/DDBJ databases">
        <title>Sequencing the genomes of 1000 actinobacteria strains.</title>
        <authorList>
            <person name="Klenk H.-P."/>
        </authorList>
    </citation>
    <scope>NUCLEOTIDE SEQUENCE [LARGE SCALE GENOMIC DNA]</scope>
    <source>
        <strain evidence="12 13">DSM 12652</strain>
    </source>
</reference>
<organism evidence="12 13">
    <name type="scientific">Nocardioides aurantiacus</name>
    <dbReference type="NCBI Taxonomy" id="86796"/>
    <lineage>
        <taxon>Bacteria</taxon>
        <taxon>Bacillati</taxon>
        <taxon>Actinomycetota</taxon>
        <taxon>Actinomycetes</taxon>
        <taxon>Propionibacteriales</taxon>
        <taxon>Nocardioidaceae</taxon>
        <taxon>Nocardioides</taxon>
    </lineage>
</organism>
<evidence type="ECO:0000256" key="9">
    <source>
        <dbReference type="ARBA" id="ARBA00023012"/>
    </source>
</evidence>
<evidence type="ECO:0000256" key="7">
    <source>
        <dbReference type="ARBA" id="ARBA00022777"/>
    </source>
</evidence>
<proteinExistence type="predicted"/>
<dbReference type="InterPro" id="IPR003018">
    <property type="entry name" value="GAF"/>
</dbReference>
<dbReference type="EMBL" id="RKHO01000001">
    <property type="protein sequence ID" value="ROR90363.1"/>
    <property type="molecule type" value="Genomic_DNA"/>
</dbReference>
<keyword evidence="4" id="KW-0597">Phosphoprotein</keyword>
<dbReference type="PRINTS" id="PR00344">
    <property type="entry name" value="BCTRLSENSOR"/>
</dbReference>
<keyword evidence="13" id="KW-1185">Reference proteome</keyword>
<dbReference type="SUPFAM" id="SSF55874">
    <property type="entry name" value="ATPase domain of HSP90 chaperone/DNA topoisomerase II/histidine kinase"/>
    <property type="match status" value="1"/>
</dbReference>
<keyword evidence="7" id="KW-0418">Kinase</keyword>
<dbReference type="Proteomes" id="UP000281738">
    <property type="component" value="Unassembled WGS sequence"/>
</dbReference>
<evidence type="ECO:0000256" key="1">
    <source>
        <dbReference type="ARBA" id="ARBA00000085"/>
    </source>
</evidence>
<evidence type="ECO:0000259" key="11">
    <source>
        <dbReference type="PROSITE" id="PS50109"/>
    </source>
</evidence>
<dbReference type="Pfam" id="PF00512">
    <property type="entry name" value="HisKA"/>
    <property type="match status" value="1"/>
</dbReference>
<dbReference type="InterPro" id="IPR036890">
    <property type="entry name" value="HATPase_C_sf"/>
</dbReference>
<dbReference type="RefSeq" id="WP_123389522.1">
    <property type="nucleotide sequence ID" value="NZ_RKHO01000001.1"/>
</dbReference>
<evidence type="ECO:0000313" key="12">
    <source>
        <dbReference type="EMBL" id="ROR90363.1"/>
    </source>
</evidence>
<evidence type="ECO:0000256" key="6">
    <source>
        <dbReference type="ARBA" id="ARBA00022741"/>
    </source>
</evidence>
<dbReference type="SUPFAM" id="SSF47384">
    <property type="entry name" value="Homodimeric domain of signal transducing histidine kinase"/>
    <property type="match status" value="1"/>
</dbReference>
<dbReference type="InterPro" id="IPR003661">
    <property type="entry name" value="HisK_dim/P_dom"/>
</dbReference>
<dbReference type="PANTHER" id="PTHR42878:SF7">
    <property type="entry name" value="SENSOR HISTIDINE KINASE GLRK"/>
    <property type="match status" value="1"/>
</dbReference>
<dbReference type="GO" id="GO:0005886">
    <property type="term" value="C:plasma membrane"/>
    <property type="evidence" value="ECO:0007669"/>
    <property type="project" value="UniProtKB-SubCell"/>
</dbReference>
<dbReference type="SMART" id="SM00388">
    <property type="entry name" value="HisKA"/>
    <property type="match status" value="1"/>
</dbReference>
<feature type="domain" description="Histidine kinase" evidence="11">
    <location>
        <begin position="371"/>
        <end position="591"/>
    </location>
</feature>
<dbReference type="PANTHER" id="PTHR42878">
    <property type="entry name" value="TWO-COMPONENT HISTIDINE KINASE"/>
    <property type="match status" value="1"/>
</dbReference>
<gene>
    <name evidence="12" type="ORF">EDD33_1202</name>
</gene>
<dbReference type="Pfam" id="PF01590">
    <property type="entry name" value="GAF"/>
    <property type="match status" value="1"/>
</dbReference>
<dbReference type="SUPFAM" id="SSF55781">
    <property type="entry name" value="GAF domain-like"/>
    <property type="match status" value="2"/>
</dbReference>
<comment type="catalytic activity">
    <reaction evidence="1">
        <text>ATP + protein L-histidine = ADP + protein N-phospho-L-histidine.</text>
        <dbReference type="EC" id="2.7.13.3"/>
    </reaction>
</comment>
<evidence type="ECO:0000256" key="2">
    <source>
        <dbReference type="ARBA" id="ARBA00004236"/>
    </source>
</evidence>
<keyword evidence="5" id="KW-0808">Transferase</keyword>
<dbReference type="CDD" id="cd00082">
    <property type="entry name" value="HisKA"/>
    <property type="match status" value="1"/>
</dbReference>
<dbReference type="InterPro" id="IPR004358">
    <property type="entry name" value="Sig_transdc_His_kin-like_C"/>
</dbReference>
<dbReference type="InterPro" id="IPR050351">
    <property type="entry name" value="BphY/WalK/GraS-like"/>
</dbReference>
<evidence type="ECO:0000256" key="8">
    <source>
        <dbReference type="ARBA" id="ARBA00022840"/>
    </source>
</evidence>
<evidence type="ECO:0000256" key="5">
    <source>
        <dbReference type="ARBA" id="ARBA00022679"/>
    </source>
</evidence>
<keyword evidence="9" id="KW-0902">Two-component regulatory system</keyword>
<evidence type="ECO:0000313" key="13">
    <source>
        <dbReference type="Proteomes" id="UP000281738"/>
    </source>
</evidence>
<evidence type="ECO:0000256" key="4">
    <source>
        <dbReference type="ARBA" id="ARBA00022553"/>
    </source>
</evidence>